<accession>A0A314UH55</accession>
<organism evidence="1 2">
    <name type="scientific">Prunus yedoensis var. nudiflora</name>
    <dbReference type="NCBI Taxonomy" id="2094558"/>
    <lineage>
        <taxon>Eukaryota</taxon>
        <taxon>Viridiplantae</taxon>
        <taxon>Streptophyta</taxon>
        <taxon>Embryophyta</taxon>
        <taxon>Tracheophyta</taxon>
        <taxon>Spermatophyta</taxon>
        <taxon>Magnoliopsida</taxon>
        <taxon>eudicotyledons</taxon>
        <taxon>Gunneridae</taxon>
        <taxon>Pentapetalae</taxon>
        <taxon>rosids</taxon>
        <taxon>fabids</taxon>
        <taxon>Rosales</taxon>
        <taxon>Rosaceae</taxon>
        <taxon>Amygdaloideae</taxon>
        <taxon>Amygdaleae</taxon>
        <taxon>Prunus</taxon>
    </lineage>
</organism>
<gene>
    <name evidence="1" type="ORF">Pyn_22375</name>
</gene>
<reference evidence="1 2" key="1">
    <citation type="submission" date="2018-02" db="EMBL/GenBank/DDBJ databases">
        <title>Draft genome of wild Prunus yedoensis var. nudiflora.</title>
        <authorList>
            <person name="Baek S."/>
            <person name="Kim J.-H."/>
            <person name="Choi K."/>
            <person name="Kim G.-B."/>
            <person name="Cho A."/>
            <person name="Jang H."/>
            <person name="Shin C.-H."/>
            <person name="Yu H.-J."/>
            <person name="Mun J.-H."/>
        </authorList>
    </citation>
    <scope>NUCLEOTIDE SEQUENCE [LARGE SCALE GENOMIC DNA]</scope>
    <source>
        <strain evidence="2">cv. Jeju island</strain>
        <tissue evidence="1">Leaf</tissue>
    </source>
</reference>
<name>A0A314UH55_PRUYE</name>
<proteinExistence type="predicted"/>
<dbReference type="Proteomes" id="UP000250321">
    <property type="component" value="Unassembled WGS sequence"/>
</dbReference>
<protein>
    <submittedName>
        <fullName evidence="1">Uncharacterized protein</fullName>
    </submittedName>
</protein>
<dbReference type="EMBL" id="PJQY01003587">
    <property type="protein sequence ID" value="PQM36076.1"/>
    <property type="molecule type" value="Genomic_DNA"/>
</dbReference>
<comment type="caution">
    <text evidence="1">The sequence shown here is derived from an EMBL/GenBank/DDBJ whole genome shotgun (WGS) entry which is preliminary data.</text>
</comment>
<sequence>MQNPIVLQKGSKRLLLPSNNCTIILRPDDERSCNFHFAGHVWLVKLCGKEVFNSSTSRGFDV</sequence>
<evidence type="ECO:0000313" key="1">
    <source>
        <dbReference type="EMBL" id="PQM36076.1"/>
    </source>
</evidence>
<dbReference type="AlphaFoldDB" id="A0A314UH55"/>
<keyword evidence="2" id="KW-1185">Reference proteome</keyword>
<evidence type="ECO:0000313" key="2">
    <source>
        <dbReference type="Proteomes" id="UP000250321"/>
    </source>
</evidence>